<geneLocation type="plasmid" evidence="1 2">
    <name>pPSB1-1</name>
</geneLocation>
<dbReference type="InterPro" id="IPR010982">
    <property type="entry name" value="Lambda_DNA-bd_dom_sf"/>
</dbReference>
<dbReference type="SMART" id="SM00530">
    <property type="entry name" value="HTH_XRE"/>
    <property type="match status" value="1"/>
</dbReference>
<accession>A0A0K2L8A9</accession>
<proteinExistence type="predicted"/>
<gene>
    <name evidence="1" type="ORF">KU39_1p60</name>
</gene>
<dbReference type="OrthoDB" id="9796786at2"/>
<reference evidence="1 2" key="1">
    <citation type="journal article" date="2014" name="Genome Announc.">
        <title>Comparative Genome Analysis of Two Isolates of the Fish Pathogen Piscirickettsia salmonis from Different Hosts Reveals Major Differences in Virulence-Associated Secretion Systems.</title>
        <authorList>
            <person name="Bohle H."/>
            <person name="Henriquez P."/>
            <person name="Grothusen H."/>
            <person name="Navas E."/>
            <person name="Sandoval A."/>
            <person name="Bustamante F."/>
            <person name="Bustos P."/>
            <person name="Mancilla M."/>
        </authorList>
    </citation>
    <scope>NUCLEOTIDE SEQUENCE [LARGE SCALE GENOMIC DNA]</scope>
    <source>
        <strain evidence="2">B1-32597</strain>
    </source>
</reference>
<evidence type="ECO:0000313" key="2">
    <source>
        <dbReference type="Proteomes" id="UP000029558"/>
    </source>
</evidence>
<dbReference type="PANTHER" id="PTHR40455">
    <property type="entry name" value="ANTITOXIN HIGA"/>
    <property type="match status" value="1"/>
</dbReference>
<dbReference type="GO" id="GO:0001046">
    <property type="term" value="F:core promoter sequence-specific DNA binding"/>
    <property type="evidence" value="ECO:0007669"/>
    <property type="project" value="TreeGrafter"/>
</dbReference>
<dbReference type="SUPFAM" id="SSF47413">
    <property type="entry name" value="lambda repressor-like DNA-binding domains"/>
    <property type="match status" value="1"/>
</dbReference>
<dbReference type="Proteomes" id="UP000029558">
    <property type="component" value="Plasmid pPSB1-1"/>
</dbReference>
<dbReference type="GO" id="GO:0006355">
    <property type="term" value="P:regulation of DNA-templated transcription"/>
    <property type="evidence" value="ECO:0007669"/>
    <property type="project" value="InterPro"/>
</dbReference>
<name>A0A0K2L8A9_PISSA</name>
<dbReference type="InterPro" id="IPR001387">
    <property type="entry name" value="Cro/C1-type_HTH"/>
</dbReference>
<dbReference type="AlphaFoldDB" id="A0A0K2L8A9"/>
<dbReference type="EMBL" id="CP012509">
    <property type="protein sequence ID" value="ALB24401.1"/>
    <property type="molecule type" value="Genomic_DNA"/>
</dbReference>
<dbReference type="InterPro" id="IPR039060">
    <property type="entry name" value="Antitox_HigA"/>
</dbReference>
<organism evidence="1 2">
    <name type="scientific">Piscirickettsia salmonis</name>
    <dbReference type="NCBI Taxonomy" id="1238"/>
    <lineage>
        <taxon>Bacteria</taxon>
        <taxon>Pseudomonadati</taxon>
        <taxon>Pseudomonadota</taxon>
        <taxon>Gammaproteobacteria</taxon>
        <taxon>Thiotrichales</taxon>
        <taxon>Piscirickettsiaceae</taxon>
        <taxon>Piscirickettsia</taxon>
    </lineage>
</organism>
<dbReference type="RefSeq" id="WP_027242582.1">
    <property type="nucleotide sequence ID" value="NZ_CP012416.1"/>
</dbReference>
<dbReference type="PANTHER" id="PTHR40455:SF1">
    <property type="entry name" value="ANTITOXIN HIGA"/>
    <property type="match status" value="1"/>
</dbReference>
<dbReference type="PROSITE" id="PS50943">
    <property type="entry name" value="HTH_CROC1"/>
    <property type="match status" value="1"/>
</dbReference>
<evidence type="ECO:0000313" key="1">
    <source>
        <dbReference type="EMBL" id="ALB24401.1"/>
    </source>
</evidence>
<keyword evidence="1" id="KW-0614">Plasmid</keyword>
<dbReference type="Gene3D" id="1.10.260.40">
    <property type="entry name" value="lambda repressor-like DNA-binding domains"/>
    <property type="match status" value="1"/>
</dbReference>
<protein>
    <submittedName>
        <fullName evidence="1">DNA-binding protein</fullName>
    </submittedName>
</protein>
<keyword evidence="1" id="KW-0238">DNA-binding</keyword>
<sequence>MKLKPIHTEQDYEEALAEVDKLFDAKPGTAKGDKLEILVTLIEAYEAKEHPISDPSPVDYLVYLMESRGMSRQELGKYIGGKSRVSEILNGKRDLTLNMIRRLHFDLGISADLLISPVAINEVNNAMSCRKPR</sequence>
<dbReference type="Pfam" id="PF01381">
    <property type="entry name" value="HTH_3"/>
    <property type="match status" value="1"/>
</dbReference>